<evidence type="ECO:0000313" key="2">
    <source>
        <dbReference type="Proteomes" id="UP001396898"/>
    </source>
</evidence>
<comment type="caution">
    <text evidence="1">The sequence shown here is derived from an EMBL/GenBank/DDBJ whole genome shotgun (WGS) entry which is preliminary data.</text>
</comment>
<dbReference type="Proteomes" id="UP001396898">
    <property type="component" value="Unassembled WGS sequence"/>
</dbReference>
<sequence>MASASQLVWRSQLAAQWLGLEHVAGCVS</sequence>
<keyword evidence="2" id="KW-1185">Reference proteome</keyword>
<evidence type="ECO:0000313" key="1">
    <source>
        <dbReference type="EMBL" id="KAK8040549.1"/>
    </source>
</evidence>
<reference evidence="1 2" key="1">
    <citation type="submission" date="2023-01" db="EMBL/GenBank/DDBJ databases">
        <title>Analysis of 21 Apiospora genomes using comparative genomics revels a genus with tremendous synthesis potential of carbohydrate active enzymes and secondary metabolites.</title>
        <authorList>
            <person name="Sorensen T."/>
        </authorList>
    </citation>
    <scope>NUCLEOTIDE SEQUENCE [LARGE SCALE GENOMIC DNA]</scope>
    <source>
        <strain evidence="1 2">CBS 20057</strain>
    </source>
</reference>
<protein>
    <submittedName>
        <fullName evidence="1">Uncharacterized protein</fullName>
    </submittedName>
</protein>
<accession>A0ABR1T3R7</accession>
<name>A0ABR1T3R7_9PEZI</name>
<organism evidence="1 2">
    <name type="scientific">Apiospora marii</name>
    <dbReference type="NCBI Taxonomy" id="335849"/>
    <lineage>
        <taxon>Eukaryota</taxon>
        <taxon>Fungi</taxon>
        <taxon>Dikarya</taxon>
        <taxon>Ascomycota</taxon>
        <taxon>Pezizomycotina</taxon>
        <taxon>Sordariomycetes</taxon>
        <taxon>Xylariomycetidae</taxon>
        <taxon>Amphisphaeriales</taxon>
        <taxon>Apiosporaceae</taxon>
        <taxon>Apiospora</taxon>
    </lineage>
</organism>
<dbReference type="EMBL" id="JAQQWI010000001">
    <property type="protein sequence ID" value="KAK8040549.1"/>
    <property type="molecule type" value="Genomic_DNA"/>
</dbReference>
<proteinExistence type="predicted"/>
<gene>
    <name evidence="1" type="ORF">PG991_000337</name>
</gene>